<dbReference type="InterPro" id="IPR001607">
    <property type="entry name" value="Znf_UBP"/>
</dbReference>
<dbReference type="GO" id="GO:0008270">
    <property type="term" value="F:zinc ion binding"/>
    <property type="evidence" value="ECO:0007669"/>
    <property type="project" value="UniProtKB-UniRule"/>
</dbReference>
<feature type="domain" description="UBP-type" evidence="19">
    <location>
        <begin position="181"/>
        <end position="290"/>
    </location>
</feature>
<evidence type="ECO:0000256" key="16">
    <source>
        <dbReference type="SAM" id="MobiDB-lite"/>
    </source>
</evidence>
<evidence type="ECO:0000259" key="17">
    <source>
        <dbReference type="PROSITE" id="PS50030"/>
    </source>
</evidence>
<evidence type="ECO:0000256" key="14">
    <source>
        <dbReference type="PROSITE-ProRule" id="PRU00502"/>
    </source>
</evidence>
<evidence type="ECO:0000256" key="7">
    <source>
        <dbReference type="ARBA" id="ARBA00022786"/>
    </source>
</evidence>
<dbReference type="Proteomes" id="UP001150538">
    <property type="component" value="Unassembled WGS sequence"/>
</dbReference>
<dbReference type="PROSITE" id="PS00972">
    <property type="entry name" value="USP_1"/>
    <property type="match status" value="1"/>
</dbReference>
<dbReference type="PROSITE" id="PS50271">
    <property type="entry name" value="ZF_UBP"/>
    <property type="match status" value="1"/>
</dbReference>
<evidence type="ECO:0000313" key="20">
    <source>
        <dbReference type="EMBL" id="KAJ1921428.1"/>
    </source>
</evidence>
<dbReference type="InterPro" id="IPR015940">
    <property type="entry name" value="UBA"/>
</dbReference>
<evidence type="ECO:0000256" key="9">
    <source>
        <dbReference type="ARBA" id="ARBA00022807"/>
    </source>
</evidence>
<keyword evidence="9 11" id="KW-0788">Thiol protease</keyword>
<keyword evidence="3 11" id="KW-0645">Protease</keyword>
<keyword evidence="7 11" id="KW-0833">Ubl conjugation pathway</keyword>
<dbReference type="Gene3D" id="3.90.70.10">
    <property type="entry name" value="Cysteine proteinases"/>
    <property type="match status" value="1"/>
</dbReference>
<dbReference type="InterPro" id="IPR050185">
    <property type="entry name" value="Ub_carboxyl-term_hydrolase"/>
</dbReference>
<evidence type="ECO:0000259" key="18">
    <source>
        <dbReference type="PROSITE" id="PS50235"/>
    </source>
</evidence>
<dbReference type="Pfam" id="PF17807">
    <property type="entry name" value="zf-UBP_var"/>
    <property type="match status" value="1"/>
</dbReference>
<dbReference type="OrthoDB" id="361536at2759"/>
<dbReference type="InterPro" id="IPR013083">
    <property type="entry name" value="Znf_RING/FYVE/PHD"/>
</dbReference>
<dbReference type="EC" id="3.4.19.12" evidence="11 15"/>
<feature type="domain" description="UBA" evidence="17">
    <location>
        <begin position="666"/>
        <end position="706"/>
    </location>
</feature>
<dbReference type="PANTHER" id="PTHR21646:SF10">
    <property type="entry name" value="UBIQUITIN CARBOXYL-TERMINAL HYDROLASE 14"/>
    <property type="match status" value="1"/>
</dbReference>
<keyword evidence="21" id="KW-1185">Reference proteome</keyword>
<feature type="binding site" evidence="13">
    <location>
        <position position="238"/>
    </location>
    <ligand>
        <name>Zn(2+)</name>
        <dbReference type="ChEBI" id="CHEBI:29105"/>
    </ligand>
</feature>
<evidence type="ECO:0000256" key="6">
    <source>
        <dbReference type="ARBA" id="ARBA00022771"/>
    </source>
</evidence>
<dbReference type="SUPFAM" id="SSF57850">
    <property type="entry name" value="RING/U-box"/>
    <property type="match status" value="2"/>
</dbReference>
<dbReference type="EMBL" id="JANBPU010000005">
    <property type="protein sequence ID" value="KAJ1921428.1"/>
    <property type="molecule type" value="Genomic_DNA"/>
</dbReference>
<evidence type="ECO:0000256" key="13">
    <source>
        <dbReference type="PIRSR" id="PIRSR016308-3"/>
    </source>
</evidence>
<dbReference type="SUPFAM" id="SSF54001">
    <property type="entry name" value="Cysteine proteinases"/>
    <property type="match status" value="1"/>
</dbReference>
<dbReference type="PROSITE" id="PS50030">
    <property type="entry name" value="UBA"/>
    <property type="match status" value="2"/>
</dbReference>
<feature type="binding site" evidence="13">
    <location>
        <position position="208"/>
    </location>
    <ligand>
        <name>Zn(2+)</name>
        <dbReference type="ChEBI" id="CHEBI:29105"/>
    </ligand>
</feature>
<feature type="binding site" evidence="13">
    <location>
        <position position="205"/>
    </location>
    <ligand>
        <name>Zn(2+)</name>
        <dbReference type="ChEBI" id="CHEBI:29105"/>
    </ligand>
</feature>
<proteinExistence type="inferred from homology"/>
<feature type="domain" description="USP" evidence="18">
    <location>
        <begin position="332"/>
        <end position="800"/>
    </location>
</feature>
<feature type="domain" description="UBA" evidence="17">
    <location>
        <begin position="605"/>
        <end position="646"/>
    </location>
</feature>
<dbReference type="InterPro" id="IPR028889">
    <property type="entry name" value="USP"/>
</dbReference>
<dbReference type="FunFam" id="1.10.8.10:FF:000086">
    <property type="entry name" value="Ubiquitin carboxyl-terminal hydrolase"/>
    <property type="match status" value="1"/>
</dbReference>
<reference evidence="20" key="1">
    <citation type="submission" date="2022-07" db="EMBL/GenBank/DDBJ databases">
        <title>Phylogenomic reconstructions and comparative analyses of Kickxellomycotina fungi.</title>
        <authorList>
            <person name="Reynolds N.K."/>
            <person name="Stajich J.E."/>
            <person name="Barry K."/>
            <person name="Grigoriev I.V."/>
            <person name="Crous P."/>
            <person name="Smith M.E."/>
        </authorList>
    </citation>
    <scope>NUCLEOTIDE SEQUENCE</scope>
    <source>
        <strain evidence="20">NBRC 100468</strain>
    </source>
</reference>
<dbReference type="GO" id="GO:0016579">
    <property type="term" value="P:protein deubiquitination"/>
    <property type="evidence" value="ECO:0007669"/>
    <property type="project" value="InterPro"/>
</dbReference>
<dbReference type="PANTHER" id="PTHR21646">
    <property type="entry name" value="UBIQUITIN CARBOXYL-TERMINAL HYDROLASE"/>
    <property type="match status" value="1"/>
</dbReference>
<dbReference type="CDD" id="cd14297">
    <property type="entry name" value="UBA2_spUBP14_like"/>
    <property type="match status" value="1"/>
</dbReference>
<sequence length="805" mass="89676">MSKTCPHALEFNFIPPSIQDALVHKEECTRCFDNQASNVISLFSFKPLEAYGHKAGFALRALPSGIDVCLTCFNGGCTRPDKRHAELHSLNTSHTLTLNIKKFPKPKEDTRPAKQSRLEVVIESEEVEYDYATSVRCWKCQIDSVDTSIDQISKAVDFVMQSMTANLAKAAKAWAWDQFLAECQHSIELQQSPHPEFSLDKIGTCSKCEKSENLWMCLVCGHVGCGRKQYDGSGGNNHAVEHYEQTGHHITVKLGTITPNGTGDVMCYLCDDMCKLPQLKDYVKIFGIDVNKLEKTDKSMAEMQIEYNEKYQFSMTTEDGKQLEPLYGPGVTGLKNIGNSCYMASVIQCLFHLKAFRERYFDKSGDLDGVAGEGDPTSNVFCQLLKLADGIWSGRYSERPESNADSDANKGIPPNMFKDVIAKDHPDFSTMQQQDAYEFYQYFTKQINQNEFSVDGGASNPTKIFDFELEERLECVRCQKVRYSTQVASSISLDVPKRSTGQDEDGNKIYEEIDVKECFDLAFAPTAVEGYHCPSLSVWTVFGISLTPGNINSTLSTTIDIAIPLVVPEKDLNLEPYRGHGQRPGEELLPEDSQPQQAPEPPKAEIDEAALAEIMSMGFPEVRCRKALIKTNNTGSEAALNWLFEHMDDPDIDVPEPAGSSAMQVSVDPANISSLCDMGFTEKQAKKALRETDNNMERAIEWLFSHPDDPCDDDDTSGIQEHPSNATPKLIDDGIPGVYELSSFISHKGKTVHFGHYVAHVRNPGPVKDSDYWALFNDEKVVVQPNPPISDAYIYVFTKKGANAV</sequence>
<dbReference type="InterPro" id="IPR001394">
    <property type="entry name" value="Peptidase_C19_UCH"/>
</dbReference>
<dbReference type="Gene3D" id="1.10.8.10">
    <property type="entry name" value="DNA helicase RuvA subunit, C-terminal domain"/>
    <property type="match status" value="2"/>
</dbReference>
<evidence type="ECO:0000256" key="10">
    <source>
        <dbReference type="ARBA" id="ARBA00022833"/>
    </source>
</evidence>
<evidence type="ECO:0000256" key="8">
    <source>
        <dbReference type="ARBA" id="ARBA00022801"/>
    </source>
</evidence>
<evidence type="ECO:0000256" key="15">
    <source>
        <dbReference type="RuleBase" id="RU366025"/>
    </source>
</evidence>
<comment type="caution">
    <text evidence="20">The sequence shown here is derived from an EMBL/GenBank/DDBJ whole genome shotgun (WGS) entry which is preliminary data.</text>
</comment>
<keyword evidence="8 11" id="KW-0378">Hydrolase</keyword>
<feature type="active site" description="Proton acceptor" evidence="12">
    <location>
        <position position="756"/>
    </location>
</feature>
<dbReference type="Pfam" id="PF02148">
    <property type="entry name" value="zf-UBP"/>
    <property type="match status" value="1"/>
</dbReference>
<dbReference type="SUPFAM" id="SSF46934">
    <property type="entry name" value="UBA-like"/>
    <property type="match status" value="1"/>
</dbReference>
<evidence type="ECO:0000256" key="2">
    <source>
        <dbReference type="ARBA" id="ARBA00009085"/>
    </source>
</evidence>
<evidence type="ECO:0000256" key="4">
    <source>
        <dbReference type="ARBA" id="ARBA00022723"/>
    </source>
</evidence>
<comment type="catalytic activity">
    <reaction evidence="1 11 15">
        <text>Thiol-dependent hydrolysis of ester, thioester, amide, peptide and isopeptide bonds formed by the C-terminal Gly of ubiquitin (a 76-residue protein attached to proteins as an intracellular targeting signal).</text>
        <dbReference type="EC" id="3.4.19.12"/>
    </reaction>
</comment>
<evidence type="ECO:0000256" key="1">
    <source>
        <dbReference type="ARBA" id="ARBA00000707"/>
    </source>
</evidence>
<evidence type="ECO:0000313" key="21">
    <source>
        <dbReference type="Proteomes" id="UP001150538"/>
    </source>
</evidence>
<accession>A0A9W8AAA5</accession>
<dbReference type="Pfam" id="PF00443">
    <property type="entry name" value="UCH"/>
    <property type="match status" value="1"/>
</dbReference>
<dbReference type="SMART" id="SM00290">
    <property type="entry name" value="ZnF_UBP"/>
    <property type="match status" value="2"/>
</dbReference>
<dbReference type="AlphaFoldDB" id="A0A9W8AAA5"/>
<dbReference type="Pfam" id="PF00627">
    <property type="entry name" value="UBA"/>
    <property type="match status" value="2"/>
</dbReference>
<dbReference type="Gene3D" id="3.30.40.10">
    <property type="entry name" value="Zinc/RING finger domain, C3HC4 (zinc finger)"/>
    <property type="match status" value="2"/>
</dbReference>
<organism evidence="20 21">
    <name type="scientific">Mycoemilia scoparia</name>
    <dbReference type="NCBI Taxonomy" id="417184"/>
    <lineage>
        <taxon>Eukaryota</taxon>
        <taxon>Fungi</taxon>
        <taxon>Fungi incertae sedis</taxon>
        <taxon>Zoopagomycota</taxon>
        <taxon>Kickxellomycotina</taxon>
        <taxon>Kickxellomycetes</taxon>
        <taxon>Kickxellales</taxon>
        <taxon>Kickxellaceae</taxon>
        <taxon>Mycoemilia</taxon>
    </lineage>
</organism>
<protein>
    <recommendedName>
        <fullName evidence="11 15">Ubiquitin carboxyl-terminal hydrolase</fullName>
        <ecNumber evidence="11 15">3.4.19.12</ecNumber>
    </recommendedName>
</protein>
<keyword evidence="10 11" id="KW-0862">Zinc</keyword>
<evidence type="ECO:0000259" key="19">
    <source>
        <dbReference type="PROSITE" id="PS50271"/>
    </source>
</evidence>
<feature type="region of interest" description="Disordered" evidence="16">
    <location>
        <begin position="574"/>
        <end position="603"/>
    </location>
</feature>
<dbReference type="GO" id="GO:0006508">
    <property type="term" value="P:proteolysis"/>
    <property type="evidence" value="ECO:0007669"/>
    <property type="project" value="UniProtKB-KW"/>
</dbReference>
<comment type="similarity">
    <text evidence="2 11 15">Belongs to the peptidase C19 family.</text>
</comment>
<dbReference type="InterPro" id="IPR009060">
    <property type="entry name" value="UBA-like_sf"/>
</dbReference>
<dbReference type="PIRSF" id="PIRSF016308">
    <property type="entry name" value="UBP"/>
    <property type="match status" value="1"/>
</dbReference>
<evidence type="ECO:0000256" key="12">
    <source>
        <dbReference type="PIRSR" id="PIRSR016308-1"/>
    </source>
</evidence>
<evidence type="ECO:0000256" key="3">
    <source>
        <dbReference type="ARBA" id="ARBA00022670"/>
    </source>
</evidence>
<dbReference type="PROSITE" id="PS00973">
    <property type="entry name" value="USP_2"/>
    <property type="match status" value="1"/>
</dbReference>
<gene>
    <name evidence="20" type="primary">ubp14</name>
    <name evidence="20" type="ORF">H4219_000745</name>
</gene>
<dbReference type="InterPro" id="IPR018200">
    <property type="entry name" value="USP_CS"/>
</dbReference>
<name>A0A9W8AAA5_9FUNG</name>
<keyword evidence="6 14" id="KW-0863">Zinc-finger</keyword>
<dbReference type="FunFam" id="3.30.40.10:FF:000396">
    <property type="entry name" value="Ubiquitin carboxyl-terminal hydrolase"/>
    <property type="match status" value="1"/>
</dbReference>
<evidence type="ECO:0000256" key="11">
    <source>
        <dbReference type="PIRNR" id="PIRNR016308"/>
    </source>
</evidence>
<feature type="binding site" evidence="13">
    <location>
        <position position="225"/>
    </location>
    <ligand>
        <name>Zn(2+)</name>
        <dbReference type="ChEBI" id="CHEBI:29105"/>
    </ligand>
</feature>
<keyword evidence="5" id="KW-0677">Repeat</keyword>
<dbReference type="GO" id="GO:0004843">
    <property type="term" value="F:cysteine-type deubiquitinase activity"/>
    <property type="evidence" value="ECO:0007669"/>
    <property type="project" value="UniProtKB-UniRule"/>
</dbReference>
<dbReference type="InterPro" id="IPR038765">
    <property type="entry name" value="Papain-like_cys_pep_sf"/>
</dbReference>
<dbReference type="SMART" id="SM00165">
    <property type="entry name" value="UBA"/>
    <property type="match status" value="2"/>
</dbReference>
<dbReference type="InterPro" id="IPR016652">
    <property type="entry name" value="Ubiquitinyl_hydrolase"/>
</dbReference>
<dbReference type="PROSITE" id="PS50235">
    <property type="entry name" value="USP_3"/>
    <property type="match status" value="1"/>
</dbReference>
<keyword evidence="4 11" id="KW-0479">Metal-binding</keyword>
<evidence type="ECO:0000256" key="5">
    <source>
        <dbReference type="ARBA" id="ARBA00022737"/>
    </source>
</evidence>
<feature type="active site" description="Nucleophile" evidence="12">
    <location>
        <position position="341"/>
    </location>
</feature>
<dbReference type="InterPro" id="IPR041432">
    <property type="entry name" value="UBP13_Znf-UBP_var"/>
</dbReference>